<dbReference type="GO" id="GO:0006689">
    <property type="term" value="P:ganglioside catabolic process"/>
    <property type="evidence" value="ECO:0007669"/>
    <property type="project" value="TreeGrafter"/>
</dbReference>
<evidence type="ECO:0000256" key="2">
    <source>
        <dbReference type="ARBA" id="ARBA00009348"/>
    </source>
</evidence>
<evidence type="ECO:0000259" key="4">
    <source>
        <dbReference type="Pfam" id="PF13088"/>
    </source>
</evidence>
<evidence type="ECO:0000256" key="3">
    <source>
        <dbReference type="ARBA" id="ARBA00012733"/>
    </source>
</evidence>
<dbReference type="GO" id="GO:0005737">
    <property type="term" value="C:cytoplasm"/>
    <property type="evidence" value="ECO:0007669"/>
    <property type="project" value="TreeGrafter"/>
</dbReference>
<dbReference type="OrthoDB" id="7294637at2"/>
<organism evidence="5 6">
    <name type="scientific">Paenibacillus thalictri</name>
    <dbReference type="NCBI Taxonomy" id="2527873"/>
    <lineage>
        <taxon>Bacteria</taxon>
        <taxon>Bacillati</taxon>
        <taxon>Bacillota</taxon>
        <taxon>Bacilli</taxon>
        <taxon>Bacillales</taxon>
        <taxon>Paenibacillaceae</taxon>
        <taxon>Paenibacillus</taxon>
    </lineage>
</organism>
<dbReference type="InterPro" id="IPR036278">
    <property type="entry name" value="Sialidase_sf"/>
</dbReference>
<dbReference type="GO" id="GO:0009313">
    <property type="term" value="P:oligosaccharide catabolic process"/>
    <property type="evidence" value="ECO:0007669"/>
    <property type="project" value="TreeGrafter"/>
</dbReference>
<comment type="caution">
    <text evidence="5">The sequence shown here is derived from an EMBL/GenBank/DDBJ whole genome shotgun (WGS) entry which is preliminary data.</text>
</comment>
<evidence type="ECO:0000313" key="6">
    <source>
        <dbReference type="Proteomes" id="UP000293142"/>
    </source>
</evidence>
<dbReference type="InterPro" id="IPR026856">
    <property type="entry name" value="Sialidase_fam"/>
</dbReference>
<dbReference type="PANTHER" id="PTHR10628:SF30">
    <property type="entry name" value="EXO-ALPHA-SIALIDASE"/>
    <property type="match status" value="1"/>
</dbReference>
<dbReference type="CDD" id="cd15482">
    <property type="entry name" value="Sialidase_non-viral"/>
    <property type="match status" value="1"/>
</dbReference>
<accession>A0A4Q9DUY7</accession>
<dbReference type="Proteomes" id="UP000293142">
    <property type="component" value="Unassembled WGS sequence"/>
</dbReference>
<sequence length="389" mass="43723">MKWRGERHMEQSAFCEKQDFEKSGDRGYWVFRIPGLITTKKGTVIAWYDARMGKGSDWDPIDIVIKRSFDNGVTWEEPRVLVGYEQYSAAEPVNNLVLFADLVTGDVHCLYCTNYERLYYMKSDDEGASFSEPTDITSVMETYRDRYAWQVIAPGPGHGIQLTGGRLVIPVWMSEGTGEEFGNGKKGHRPSDVVSIYSDDHGQTWRPGEFVVRTSDAILHPNETVPVELSDGTVLFNVRTESDTYRRLIVTSPDGAGTWSQPYFDEALPDPICFGSIIKLPEQQGYPVAPILFANLSDLTGPQRTTKVSDTLIVRPYARQGLTIKASVDDCRTWMACKSLESGPAQYSDLAVAADGTILCLYERGAKTEQADERYLTLARFNWAWVVED</sequence>
<evidence type="ECO:0000256" key="1">
    <source>
        <dbReference type="ARBA" id="ARBA00000427"/>
    </source>
</evidence>
<dbReference type="Pfam" id="PF13088">
    <property type="entry name" value="BNR_2"/>
    <property type="match status" value="1"/>
</dbReference>
<comment type="similarity">
    <text evidence="2">Belongs to the glycosyl hydrolase 33 family.</text>
</comment>
<feature type="domain" description="Sialidase" evidence="4">
    <location>
        <begin position="46"/>
        <end position="358"/>
    </location>
</feature>
<dbReference type="EMBL" id="SIRE01000004">
    <property type="protein sequence ID" value="TBL80837.1"/>
    <property type="molecule type" value="Genomic_DNA"/>
</dbReference>
<dbReference type="GO" id="GO:0016020">
    <property type="term" value="C:membrane"/>
    <property type="evidence" value="ECO:0007669"/>
    <property type="project" value="TreeGrafter"/>
</dbReference>
<proteinExistence type="inferred from homology"/>
<dbReference type="InterPro" id="IPR011040">
    <property type="entry name" value="Sialidase"/>
</dbReference>
<comment type="catalytic activity">
    <reaction evidence="1">
        <text>Hydrolysis of alpha-(2-&gt;3)-, alpha-(2-&gt;6)-, alpha-(2-&gt;8)- glycosidic linkages of terminal sialic acid residues in oligosaccharides, glycoproteins, glycolipids, colominic acid and synthetic substrates.</text>
        <dbReference type="EC" id="3.2.1.18"/>
    </reaction>
</comment>
<dbReference type="GO" id="GO:0004308">
    <property type="term" value="F:exo-alpha-sialidase activity"/>
    <property type="evidence" value="ECO:0007669"/>
    <property type="project" value="UniProtKB-EC"/>
</dbReference>
<dbReference type="SUPFAM" id="SSF50939">
    <property type="entry name" value="Sialidases"/>
    <property type="match status" value="1"/>
</dbReference>
<reference evidence="5 6" key="1">
    <citation type="submission" date="2019-02" db="EMBL/GenBank/DDBJ databases">
        <title>Paenibacillus sp. nov., isolated from surface-sterilized tissue of Thalictrum simplex L.</title>
        <authorList>
            <person name="Tuo L."/>
        </authorList>
    </citation>
    <scope>NUCLEOTIDE SEQUENCE [LARGE SCALE GENOMIC DNA]</scope>
    <source>
        <strain evidence="5 6">N2SHLJ1</strain>
    </source>
</reference>
<dbReference type="PANTHER" id="PTHR10628">
    <property type="entry name" value="SIALIDASE"/>
    <property type="match status" value="1"/>
</dbReference>
<protein>
    <recommendedName>
        <fullName evidence="3">exo-alpha-sialidase</fullName>
        <ecNumber evidence="3">3.2.1.18</ecNumber>
    </recommendedName>
</protein>
<evidence type="ECO:0000313" key="5">
    <source>
        <dbReference type="EMBL" id="TBL80837.1"/>
    </source>
</evidence>
<dbReference type="Gene3D" id="2.120.10.10">
    <property type="match status" value="1"/>
</dbReference>
<dbReference type="AlphaFoldDB" id="A0A4Q9DUY7"/>
<gene>
    <name evidence="5" type="ORF">EYB31_06365</name>
</gene>
<name>A0A4Q9DUY7_9BACL</name>
<keyword evidence="6" id="KW-1185">Reference proteome</keyword>
<dbReference type="EC" id="3.2.1.18" evidence="3"/>